<comment type="caution">
    <text evidence="7">The sequence shown here is derived from an EMBL/GenBank/DDBJ whole genome shotgun (WGS) entry which is preliminary data.</text>
</comment>
<proteinExistence type="inferred from homology"/>
<protein>
    <recommendedName>
        <fullName evidence="9">FUN14 family protein</fullName>
    </recommendedName>
</protein>
<sequence length="111" mass="11735">MEMTTPDTGVNLFSLFAIMGFSGFVGYAIGMALKKIMMVAVFILGIFFMGVSLLQYNGIIGGVDWGAMQAIYNSGASGLQAGGKAYLEWLVAQLPMAASATIGLLVGFRQH</sequence>
<name>A0A1Y1QDU7_9GAMM</name>
<dbReference type="AlphaFoldDB" id="A0A1Y1QDU7"/>
<evidence type="ECO:0000256" key="1">
    <source>
        <dbReference type="ARBA" id="ARBA00004370"/>
    </source>
</evidence>
<evidence type="ECO:0000256" key="3">
    <source>
        <dbReference type="ARBA" id="ARBA00022692"/>
    </source>
</evidence>
<dbReference type="InterPro" id="IPR007014">
    <property type="entry name" value="FUN14"/>
</dbReference>
<evidence type="ECO:0000256" key="2">
    <source>
        <dbReference type="ARBA" id="ARBA00009160"/>
    </source>
</evidence>
<accession>A0A1Y1QDU7</accession>
<dbReference type="EMBL" id="MTEJ01000407">
    <property type="protein sequence ID" value="OQX03441.1"/>
    <property type="molecule type" value="Genomic_DNA"/>
</dbReference>
<dbReference type="Proteomes" id="UP000192491">
    <property type="component" value="Unassembled WGS sequence"/>
</dbReference>
<evidence type="ECO:0000256" key="6">
    <source>
        <dbReference type="SAM" id="Phobius"/>
    </source>
</evidence>
<evidence type="ECO:0000256" key="5">
    <source>
        <dbReference type="ARBA" id="ARBA00023136"/>
    </source>
</evidence>
<keyword evidence="3 6" id="KW-0812">Transmembrane</keyword>
<evidence type="ECO:0000256" key="4">
    <source>
        <dbReference type="ARBA" id="ARBA00022989"/>
    </source>
</evidence>
<reference evidence="7 8" key="1">
    <citation type="submission" date="2017-01" db="EMBL/GenBank/DDBJ databases">
        <title>Novel large sulfur bacteria in the metagenomes of groundwater-fed chemosynthetic microbial mats in the Lake Huron basin.</title>
        <authorList>
            <person name="Sharrar A.M."/>
            <person name="Flood B.E."/>
            <person name="Bailey J.V."/>
            <person name="Jones D.S."/>
            <person name="Biddanda B."/>
            <person name="Ruberg S.A."/>
            <person name="Marcus D.N."/>
            <person name="Dick G.J."/>
        </authorList>
    </citation>
    <scope>NUCLEOTIDE SEQUENCE [LARGE SCALE GENOMIC DNA]</scope>
    <source>
        <strain evidence="7">A8</strain>
    </source>
</reference>
<feature type="transmembrane region" description="Helical" evidence="6">
    <location>
        <begin position="36"/>
        <end position="56"/>
    </location>
</feature>
<organism evidence="7 8">
    <name type="scientific">Thiothrix lacustris</name>
    <dbReference type="NCBI Taxonomy" id="525917"/>
    <lineage>
        <taxon>Bacteria</taxon>
        <taxon>Pseudomonadati</taxon>
        <taxon>Pseudomonadota</taxon>
        <taxon>Gammaproteobacteria</taxon>
        <taxon>Thiotrichales</taxon>
        <taxon>Thiotrichaceae</taxon>
        <taxon>Thiothrix</taxon>
    </lineage>
</organism>
<evidence type="ECO:0008006" key="9">
    <source>
        <dbReference type="Google" id="ProtNLM"/>
    </source>
</evidence>
<comment type="subcellular location">
    <subcellularLocation>
        <location evidence="1">Membrane</location>
    </subcellularLocation>
</comment>
<evidence type="ECO:0000313" key="7">
    <source>
        <dbReference type="EMBL" id="OQX03441.1"/>
    </source>
</evidence>
<dbReference type="GO" id="GO:0016020">
    <property type="term" value="C:membrane"/>
    <property type="evidence" value="ECO:0007669"/>
    <property type="project" value="UniProtKB-SubCell"/>
</dbReference>
<comment type="similarity">
    <text evidence="2">Belongs to the FUN14 family.</text>
</comment>
<feature type="transmembrane region" description="Helical" evidence="6">
    <location>
        <begin position="12"/>
        <end position="29"/>
    </location>
</feature>
<keyword evidence="4 6" id="KW-1133">Transmembrane helix</keyword>
<evidence type="ECO:0000313" key="8">
    <source>
        <dbReference type="Proteomes" id="UP000192491"/>
    </source>
</evidence>
<feature type="transmembrane region" description="Helical" evidence="6">
    <location>
        <begin position="89"/>
        <end position="108"/>
    </location>
</feature>
<keyword evidence="5 6" id="KW-0472">Membrane</keyword>
<gene>
    <name evidence="7" type="ORF">BWK73_39580</name>
</gene>
<dbReference type="Pfam" id="PF04930">
    <property type="entry name" value="FUN14"/>
    <property type="match status" value="1"/>
</dbReference>